<gene>
    <name evidence="1" type="ORF">TorRG33x02_331690</name>
</gene>
<evidence type="ECO:0000313" key="1">
    <source>
        <dbReference type="EMBL" id="PON44128.1"/>
    </source>
</evidence>
<keyword evidence="2" id="KW-1185">Reference proteome</keyword>
<dbReference type="EMBL" id="JXTC01000600">
    <property type="protein sequence ID" value="PON44128.1"/>
    <property type="molecule type" value="Genomic_DNA"/>
</dbReference>
<sequence>MTDESATSGSVATISPLNPNCSIKDQEINLSNNTEQGLVDDEKASDDKCCCDDVSQTEFYDKVTYSPNI</sequence>
<name>A0A2P5B5R0_TREOI</name>
<dbReference type="Proteomes" id="UP000237000">
    <property type="component" value="Unassembled WGS sequence"/>
</dbReference>
<dbReference type="InParanoid" id="A0A2P5B5R0"/>
<comment type="caution">
    <text evidence="1">The sequence shown here is derived from an EMBL/GenBank/DDBJ whole genome shotgun (WGS) entry which is preliminary data.</text>
</comment>
<organism evidence="1 2">
    <name type="scientific">Trema orientale</name>
    <name type="common">Charcoal tree</name>
    <name type="synonym">Celtis orientalis</name>
    <dbReference type="NCBI Taxonomy" id="63057"/>
    <lineage>
        <taxon>Eukaryota</taxon>
        <taxon>Viridiplantae</taxon>
        <taxon>Streptophyta</taxon>
        <taxon>Embryophyta</taxon>
        <taxon>Tracheophyta</taxon>
        <taxon>Spermatophyta</taxon>
        <taxon>Magnoliopsida</taxon>
        <taxon>eudicotyledons</taxon>
        <taxon>Gunneridae</taxon>
        <taxon>Pentapetalae</taxon>
        <taxon>rosids</taxon>
        <taxon>fabids</taxon>
        <taxon>Rosales</taxon>
        <taxon>Cannabaceae</taxon>
        <taxon>Trema</taxon>
    </lineage>
</organism>
<proteinExistence type="predicted"/>
<accession>A0A2P5B5R0</accession>
<evidence type="ECO:0000313" key="2">
    <source>
        <dbReference type="Proteomes" id="UP000237000"/>
    </source>
</evidence>
<protein>
    <submittedName>
        <fullName evidence="1">Uncharacterized protein</fullName>
    </submittedName>
</protein>
<dbReference type="AlphaFoldDB" id="A0A2P5B5R0"/>
<reference evidence="2" key="1">
    <citation type="submission" date="2016-06" db="EMBL/GenBank/DDBJ databases">
        <title>Parallel loss of symbiosis genes in relatives of nitrogen-fixing non-legume Parasponia.</title>
        <authorList>
            <person name="Van Velzen R."/>
            <person name="Holmer R."/>
            <person name="Bu F."/>
            <person name="Rutten L."/>
            <person name="Van Zeijl A."/>
            <person name="Liu W."/>
            <person name="Santuari L."/>
            <person name="Cao Q."/>
            <person name="Sharma T."/>
            <person name="Shen D."/>
            <person name="Roswanjaya Y."/>
            <person name="Wardhani T."/>
            <person name="Kalhor M.S."/>
            <person name="Jansen J."/>
            <person name="Van den Hoogen J."/>
            <person name="Gungor B."/>
            <person name="Hartog M."/>
            <person name="Hontelez J."/>
            <person name="Verver J."/>
            <person name="Yang W.-C."/>
            <person name="Schijlen E."/>
            <person name="Repin R."/>
            <person name="Schilthuizen M."/>
            <person name="Schranz E."/>
            <person name="Heidstra R."/>
            <person name="Miyata K."/>
            <person name="Fedorova E."/>
            <person name="Kohlen W."/>
            <person name="Bisseling T."/>
            <person name="Smit S."/>
            <person name="Geurts R."/>
        </authorList>
    </citation>
    <scope>NUCLEOTIDE SEQUENCE [LARGE SCALE GENOMIC DNA]</scope>
    <source>
        <strain evidence="2">cv. RG33-2</strain>
    </source>
</reference>